<protein>
    <submittedName>
        <fullName evidence="6">DNA-binding transcriptional regulator, LysR family</fullName>
    </submittedName>
</protein>
<dbReference type="GO" id="GO:0000976">
    <property type="term" value="F:transcription cis-regulatory region binding"/>
    <property type="evidence" value="ECO:0007669"/>
    <property type="project" value="TreeGrafter"/>
</dbReference>
<name>A0A1M6HBY2_MALRU</name>
<dbReference type="SUPFAM" id="SSF53850">
    <property type="entry name" value="Periplasmic binding protein-like II"/>
    <property type="match status" value="1"/>
</dbReference>
<keyword evidence="4" id="KW-0804">Transcription</keyword>
<dbReference type="Gene3D" id="1.10.10.10">
    <property type="entry name" value="Winged helix-like DNA-binding domain superfamily/Winged helix DNA-binding domain"/>
    <property type="match status" value="1"/>
</dbReference>
<dbReference type="Proteomes" id="UP000184171">
    <property type="component" value="Unassembled WGS sequence"/>
</dbReference>
<evidence type="ECO:0000256" key="2">
    <source>
        <dbReference type="ARBA" id="ARBA00023015"/>
    </source>
</evidence>
<dbReference type="OrthoDB" id="9785745at2"/>
<dbReference type="PANTHER" id="PTHR30126:SF40">
    <property type="entry name" value="HTH-TYPE TRANSCRIPTIONAL REGULATOR GLTR"/>
    <property type="match status" value="1"/>
</dbReference>
<dbReference type="Gene3D" id="3.40.190.290">
    <property type="match status" value="1"/>
</dbReference>
<dbReference type="PRINTS" id="PR00039">
    <property type="entry name" value="HTHLYSR"/>
</dbReference>
<dbReference type="SUPFAM" id="SSF46785">
    <property type="entry name" value="Winged helix' DNA-binding domain"/>
    <property type="match status" value="1"/>
</dbReference>
<organism evidence="6 7">
    <name type="scientific">Malonomonas rubra DSM 5091</name>
    <dbReference type="NCBI Taxonomy" id="1122189"/>
    <lineage>
        <taxon>Bacteria</taxon>
        <taxon>Pseudomonadati</taxon>
        <taxon>Thermodesulfobacteriota</taxon>
        <taxon>Desulfuromonadia</taxon>
        <taxon>Desulfuromonadales</taxon>
        <taxon>Geopsychrobacteraceae</taxon>
        <taxon>Malonomonas</taxon>
    </lineage>
</organism>
<dbReference type="Pfam" id="PF00126">
    <property type="entry name" value="HTH_1"/>
    <property type="match status" value="1"/>
</dbReference>
<keyword evidence="2" id="KW-0805">Transcription regulation</keyword>
<evidence type="ECO:0000256" key="3">
    <source>
        <dbReference type="ARBA" id="ARBA00023125"/>
    </source>
</evidence>
<dbReference type="InterPro" id="IPR036388">
    <property type="entry name" value="WH-like_DNA-bd_sf"/>
</dbReference>
<dbReference type="Pfam" id="PF03466">
    <property type="entry name" value="LysR_substrate"/>
    <property type="match status" value="1"/>
</dbReference>
<dbReference type="InterPro" id="IPR036390">
    <property type="entry name" value="WH_DNA-bd_sf"/>
</dbReference>
<dbReference type="PROSITE" id="PS50931">
    <property type="entry name" value="HTH_LYSR"/>
    <property type="match status" value="1"/>
</dbReference>
<dbReference type="InterPro" id="IPR005119">
    <property type="entry name" value="LysR_subst-bd"/>
</dbReference>
<feature type="domain" description="HTH lysR-type" evidence="5">
    <location>
        <begin position="3"/>
        <end position="60"/>
    </location>
</feature>
<dbReference type="EMBL" id="FQZT01000005">
    <property type="protein sequence ID" value="SHJ19712.1"/>
    <property type="molecule type" value="Genomic_DNA"/>
</dbReference>
<dbReference type="InterPro" id="IPR000847">
    <property type="entry name" value="LysR_HTH_N"/>
</dbReference>
<comment type="similarity">
    <text evidence="1">Belongs to the LysR transcriptional regulatory family.</text>
</comment>
<accession>A0A1M6HBY2</accession>
<keyword evidence="7" id="KW-1185">Reference proteome</keyword>
<evidence type="ECO:0000313" key="7">
    <source>
        <dbReference type="Proteomes" id="UP000184171"/>
    </source>
</evidence>
<gene>
    <name evidence="6" type="ORF">SAMN02745165_01777</name>
</gene>
<keyword evidence="3 6" id="KW-0238">DNA-binding</keyword>
<dbReference type="PANTHER" id="PTHR30126">
    <property type="entry name" value="HTH-TYPE TRANSCRIPTIONAL REGULATOR"/>
    <property type="match status" value="1"/>
</dbReference>
<dbReference type="RefSeq" id="WP_072907995.1">
    <property type="nucleotide sequence ID" value="NZ_FQZT01000005.1"/>
</dbReference>
<sequence length="318" mass="36713">MLPDFNRLKVFYYIYTENSIVAASRLLHLTQPAVSQQLQKLESELQTRLFIRLHKKLVPTEAAQRLFALVQPFVDSLQDGLEDIAQPLDRPAGLLRIGAPREFGKEYLPFLGHSFRQSYPEVRFRFSFDENVPLLEMLKNGDLDFVLVDVFMSKGQFVETPHLFNIDPLVDEELILACSKDYYQREIQRDHSFANLVAKDYISDEDELMFLNHWFRHHFKKVPAKLNLVMTTDSHEALISGIRLGMGLGQTSTHLVYEELTCGEIVPITTSKKNALSWTSLVQLQDKVPSLTEKTFITHLKQGIRQEEVMKRFVKSSP</sequence>
<dbReference type="STRING" id="1122189.SAMN02745165_01777"/>
<dbReference type="GO" id="GO:0003700">
    <property type="term" value="F:DNA-binding transcription factor activity"/>
    <property type="evidence" value="ECO:0007669"/>
    <property type="project" value="InterPro"/>
</dbReference>
<evidence type="ECO:0000313" key="6">
    <source>
        <dbReference type="EMBL" id="SHJ19712.1"/>
    </source>
</evidence>
<evidence type="ECO:0000256" key="1">
    <source>
        <dbReference type="ARBA" id="ARBA00009437"/>
    </source>
</evidence>
<dbReference type="CDD" id="cd05466">
    <property type="entry name" value="PBP2_LTTR_substrate"/>
    <property type="match status" value="1"/>
</dbReference>
<dbReference type="AlphaFoldDB" id="A0A1M6HBY2"/>
<evidence type="ECO:0000256" key="4">
    <source>
        <dbReference type="ARBA" id="ARBA00023163"/>
    </source>
</evidence>
<evidence type="ECO:0000259" key="5">
    <source>
        <dbReference type="PROSITE" id="PS50931"/>
    </source>
</evidence>
<proteinExistence type="inferred from homology"/>
<reference evidence="6 7" key="1">
    <citation type="submission" date="2016-11" db="EMBL/GenBank/DDBJ databases">
        <authorList>
            <person name="Jaros S."/>
            <person name="Januszkiewicz K."/>
            <person name="Wedrychowicz H."/>
        </authorList>
    </citation>
    <scope>NUCLEOTIDE SEQUENCE [LARGE SCALE GENOMIC DNA]</scope>
    <source>
        <strain evidence="6 7">DSM 5091</strain>
    </source>
</reference>